<comment type="caution">
    <text evidence="1">The sequence shown here is derived from an EMBL/GenBank/DDBJ whole genome shotgun (WGS) entry which is preliminary data.</text>
</comment>
<dbReference type="AlphaFoldDB" id="A0A1X0P1S7"/>
<organism evidence="1 2">
    <name type="scientific">Trypanosoma theileri</name>
    <dbReference type="NCBI Taxonomy" id="67003"/>
    <lineage>
        <taxon>Eukaryota</taxon>
        <taxon>Discoba</taxon>
        <taxon>Euglenozoa</taxon>
        <taxon>Kinetoplastea</taxon>
        <taxon>Metakinetoplastina</taxon>
        <taxon>Trypanosomatida</taxon>
        <taxon>Trypanosomatidae</taxon>
        <taxon>Trypanosoma</taxon>
    </lineage>
</organism>
<dbReference type="VEuPathDB" id="TriTrypDB:TM35_000073110"/>
<accession>A0A1X0P1S7</accession>
<sequence>MPVRRWFPPAGCNMNDAGYPFRGEYRMEPPLNHGHGGAGGKPITSLLLRITGSNLAIEKLQPSKGQTIQCELGVDNKPPKTVTFPTGPGAVPVPVPGDGHEYHLTAIVQAGNAKHYCKMILSGSEGKSVLRLRAPLDPRLVDNIILKVDGRRIDPENGWYAIPIQAKECSLEVVEKGPPLRPSLQSIPTMISTPSTIVLQTTFGKQEDPVIYCSGTGESFHLTPNRPIVIEVNSGPFTFQLPRLSAPSTHHIPQGTFTSSYTEPVPVDSTMYRIPELETRIIPSVETDMNPLSFVAIADGFMIELVGDNGASVAGYGTAKLPLPDRMEHRVRITITDSSGRVLLRQNSMVPSTEREPLMFNITEDPQGTQIIKGKRFSHVAVDNHPPVSGEQGVPLESGVRHVVTVQDNGSSAIFEIGPHRTSSISPTAIPTTTAVPGVTPSFQREPWIEQLANALQCPDLDSARRGVQSIIPSTPESNTIVGFVSEQLFKVPPTISFIKQNDTVSDIQCAGYSVTAALDNSTPCIIGARGSVQVPGGHNLTLSAITPSTGRVAASCCMQYPLPERNLDELLVARLLDAFQRHNSTPENVYAELGNITSPLSGNGQRFLPLLQECLRRLLDMSKRFIHLHAAETAENTRLVISIDNQRPIEFLTGSVMDVPSNINDIRLSIQATPSTIRASQNEFAKRLVDAFYKESPPPLYNRWSVIPTEGPDERALLDLLLQMLRDHENELARQRAQTSISGPIDAIQFTSTGGCLKNIRTERPCRLSVDVDGTGFMQLLQGGDIPQGYAFPPGSSHRVHIIARDPESGAPCAETQVTLMGTEPIETTRVASFLPSSCFLDTTVSQVGEEVHVRFVCPSKLRIVCNVDGISTGDTGKSDYTAKMNPVFQHRVHVQLLDDSGNVVFEQRFVLPPMMISLWSIGLENSSIQVDNTSTTSTSTTVGNGIIVKASLDRSPERELTAPLPFDSNEPHTVLLRKYFTGSDGYAGEVSLRVPAFIDPIYVQEVSGLYRRPRQNGGTEDLRSDLNALKARIPSNVVKDLINALIEYLVPESHHTRSVSSGETRIHFRLSGDESLYVNR</sequence>
<protein>
    <submittedName>
        <fullName evidence="1">Uncharacterized protein</fullName>
    </submittedName>
</protein>
<evidence type="ECO:0000313" key="1">
    <source>
        <dbReference type="EMBL" id="ORC90887.1"/>
    </source>
</evidence>
<dbReference type="OrthoDB" id="272220at2759"/>
<gene>
    <name evidence="1" type="ORF">TM35_000073110</name>
</gene>
<dbReference type="GeneID" id="39983537"/>
<reference evidence="1 2" key="1">
    <citation type="submission" date="2017-03" db="EMBL/GenBank/DDBJ databases">
        <title>An alternative strategy for trypanosome survival in the mammalian bloodstream revealed through genome and transcriptome analysis of the ubiquitous bovine parasite Trypanosoma (Megatrypanum) theileri.</title>
        <authorList>
            <person name="Kelly S."/>
            <person name="Ivens A."/>
            <person name="Mott A."/>
            <person name="O'Neill E."/>
            <person name="Emms D."/>
            <person name="Macleod O."/>
            <person name="Voorheis P."/>
            <person name="Matthews J."/>
            <person name="Matthews K."/>
            <person name="Carrington M."/>
        </authorList>
    </citation>
    <scope>NUCLEOTIDE SEQUENCE [LARGE SCALE GENOMIC DNA]</scope>
    <source>
        <strain evidence="1">Edinburgh</strain>
    </source>
</reference>
<evidence type="ECO:0000313" key="2">
    <source>
        <dbReference type="Proteomes" id="UP000192257"/>
    </source>
</evidence>
<dbReference type="RefSeq" id="XP_028884953.1">
    <property type="nucleotide sequence ID" value="XM_029023757.1"/>
</dbReference>
<name>A0A1X0P1S7_9TRYP</name>
<dbReference type="EMBL" id="NBCO01000007">
    <property type="protein sequence ID" value="ORC90887.1"/>
    <property type="molecule type" value="Genomic_DNA"/>
</dbReference>
<keyword evidence="2" id="KW-1185">Reference proteome</keyword>
<dbReference type="Proteomes" id="UP000192257">
    <property type="component" value="Unassembled WGS sequence"/>
</dbReference>
<proteinExistence type="predicted"/>